<protein>
    <recommendedName>
        <fullName evidence="2">EngC GTPase domain-containing protein</fullName>
    </recommendedName>
</protein>
<comment type="caution">
    <text evidence="3">The sequence shown here is derived from an EMBL/GenBank/DDBJ whole genome shotgun (WGS) entry which is preliminary data.</text>
</comment>
<dbReference type="Pfam" id="PF03193">
    <property type="entry name" value="RsgA_GTPase"/>
    <property type="match status" value="1"/>
</dbReference>
<gene>
    <name evidence="3" type="ORF">PGLA1383_LOCUS28790</name>
</gene>
<evidence type="ECO:0000313" key="4">
    <source>
        <dbReference type="Proteomes" id="UP000654075"/>
    </source>
</evidence>
<accession>A0A813FES8</accession>
<dbReference type="OrthoDB" id="414292at2759"/>
<dbReference type="InterPro" id="IPR027417">
    <property type="entry name" value="P-loop_NTPase"/>
</dbReference>
<dbReference type="InterPro" id="IPR050896">
    <property type="entry name" value="Mito_lipid_metab_GTPase"/>
</dbReference>
<evidence type="ECO:0000313" key="3">
    <source>
        <dbReference type="EMBL" id="CAE8610980.1"/>
    </source>
</evidence>
<feature type="non-terminal residue" evidence="3">
    <location>
        <position position="1"/>
    </location>
</feature>
<organism evidence="3 4">
    <name type="scientific">Polarella glacialis</name>
    <name type="common">Dinoflagellate</name>
    <dbReference type="NCBI Taxonomy" id="89957"/>
    <lineage>
        <taxon>Eukaryota</taxon>
        <taxon>Sar</taxon>
        <taxon>Alveolata</taxon>
        <taxon>Dinophyceae</taxon>
        <taxon>Suessiales</taxon>
        <taxon>Suessiaceae</taxon>
        <taxon>Polarella</taxon>
    </lineage>
</organism>
<dbReference type="AlphaFoldDB" id="A0A813FES8"/>
<dbReference type="GO" id="GO:0003924">
    <property type="term" value="F:GTPase activity"/>
    <property type="evidence" value="ECO:0007669"/>
    <property type="project" value="InterPro"/>
</dbReference>
<reference evidence="3" key="1">
    <citation type="submission" date="2021-02" db="EMBL/GenBank/DDBJ databases">
        <authorList>
            <person name="Dougan E. K."/>
            <person name="Rhodes N."/>
            <person name="Thang M."/>
            <person name="Chan C."/>
        </authorList>
    </citation>
    <scope>NUCLEOTIDE SEQUENCE</scope>
</reference>
<evidence type="ECO:0000259" key="2">
    <source>
        <dbReference type="Pfam" id="PF03193"/>
    </source>
</evidence>
<evidence type="ECO:0000256" key="1">
    <source>
        <dbReference type="SAM" id="MobiDB-lite"/>
    </source>
</evidence>
<dbReference type="InterPro" id="IPR010914">
    <property type="entry name" value="RsgA_GTPase_dom"/>
</dbReference>
<feature type="region of interest" description="Disordered" evidence="1">
    <location>
        <begin position="702"/>
        <end position="722"/>
    </location>
</feature>
<dbReference type="SMART" id="SM00367">
    <property type="entry name" value="LRR_CC"/>
    <property type="match status" value="4"/>
</dbReference>
<feature type="domain" description="EngC GTPase" evidence="2">
    <location>
        <begin position="851"/>
        <end position="967"/>
    </location>
</feature>
<sequence>MGDLSPLADSPSCEDPIQELRTAFPFCSYIDGAEHRAITVQQLWRVISYATAQCAKWTDNSPNSQTRGQNLSEAVLNLYHVNTFLILPATKEDDCSCVELMSSEPQDPLWFVSHWWGERVSGFLECIECHVKTRGLKDEAAFWICAYANRQNSLLQEITEDPRTTSFFKAMQLARGVLLILDGKSDAKTGPATPFTRSWCAFEVSMAVLELKKPIDVTTLDAENGPAILTEGYTDFESKMEKKTPGWGSRAKSIRESIFPIDVMAAGLEVAIESASATSDEDRIRILNSIAERSDLEQPPLEKHANYAKVNKRLRAVFALAVWFQAVQKGGKVEMKKLAKAVVEDEWRKAILMNFALCTRIDDYHVAVVASALHKKLVTLELHFWMCNLIGNSGLRALAKALPPTLEALTLNFQLCTRLTHMGIDVLGLQLPLGLVSLRLNFEFNSSIRSVLGLARGIARLSSLRLLDLDLGALDSLDDNQLTDIADAFPAKLRNLYLSFKGCHFIGSRGVAALAYRLPHELTVLNFNFSNCDRISDSGLQSVAYYLPKTLMVFHLSLLDCTHITKEAVIPLVKRLPSSLHGAKFFLAGTSVPENIQKICRHLDSMREWAPQLAKSGDRHAASGLRADGTVNEGRMLGRSLTSLCSSPRFTTHTIASTARWPIFGLRTGGSGEISAAGATTMSGSLSKTMSPALARAAFNDEAQSGKDSAMKRTKTSSALKSPKPVLPQIVQAPNSLITSPLAGAAVAELSQGMRLLPLCKLVKARRSKKMKDERRQRDKVCMRCWGLWHYNDVDPQLRPSYGGTAAETLDDLTADKFEQILKETLAPVREACIFAVVDVFDFGPSSEMLRFLAEELKNKPDIRVRIIANKIDLLPRDASVIRVRGWVAQEAILAGFPRVKITDVFPVSCHDGKGIMAVAKLLDQQNTYREHYLVGAANVGKSSLINRLSLRKRKGVGETSAKDSTGFTVSLMPGTTLRPL</sequence>
<dbReference type="PANTHER" id="PTHR46434">
    <property type="entry name" value="GENETIC INTERACTOR OF PROHIBITINS 3, MITOCHONDRIAL"/>
    <property type="match status" value="1"/>
</dbReference>
<dbReference type="Gene3D" id="3.80.10.10">
    <property type="entry name" value="Ribonuclease Inhibitor"/>
    <property type="match status" value="1"/>
</dbReference>
<dbReference type="EMBL" id="CAJNNV010024870">
    <property type="protein sequence ID" value="CAE8610980.1"/>
    <property type="molecule type" value="Genomic_DNA"/>
</dbReference>
<dbReference type="InterPro" id="IPR006553">
    <property type="entry name" value="Leu-rich_rpt_Cys-con_subtyp"/>
</dbReference>
<name>A0A813FES8_POLGL</name>
<dbReference type="GO" id="GO:0005739">
    <property type="term" value="C:mitochondrion"/>
    <property type="evidence" value="ECO:0007669"/>
    <property type="project" value="TreeGrafter"/>
</dbReference>
<dbReference type="PANTHER" id="PTHR46434:SF1">
    <property type="entry name" value="GENETIC INTERACTOR OF PROHIBITINS 3, MITOCHONDRIAL"/>
    <property type="match status" value="1"/>
</dbReference>
<dbReference type="Proteomes" id="UP000654075">
    <property type="component" value="Unassembled WGS sequence"/>
</dbReference>
<dbReference type="SUPFAM" id="SSF52047">
    <property type="entry name" value="RNI-like"/>
    <property type="match status" value="1"/>
</dbReference>
<proteinExistence type="predicted"/>
<dbReference type="InterPro" id="IPR032675">
    <property type="entry name" value="LRR_dom_sf"/>
</dbReference>
<dbReference type="Gene3D" id="3.40.50.300">
    <property type="entry name" value="P-loop containing nucleotide triphosphate hydrolases"/>
    <property type="match status" value="1"/>
</dbReference>
<keyword evidence="4" id="KW-1185">Reference proteome</keyword>
<dbReference type="GO" id="GO:0005525">
    <property type="term" value="F:GTP binding"/>
    <property type="evidence" value="ECO:0007669"/>
    <property type="project" value="InterPro"/>
</dbReference>
<dbReference type="SUPFAM" id="SSF52540">
    <property type="entry name" value="P-loop containing nucleoside triphosphate hydrolases"/>
    <property type="match status" value="1"/>
</dbReference>